<feature type="compositionally biased region" description="Low complexity" evidence="3">
    <location>
        <begin position="80"/>
        <end position="120"/>
    </location>
</feature>
<evidence type="ECO:0000313" key="5">
    <source>
        <dbReference type="EMBL" id="KAA8829768.1"/>
    </source>
</evidence>
<gene>
    <name evidence="5" type="ORF">EMO91_02055</name>
</gene>
<dbReference type="AlphaFoldDB" id="A0A5M9ZQH5"/>
<dbReference type="InterPro" id="IPR023186">
    <property type="entry name" value="IUNH"/>
</dbReference>
<dbReference type="InterPro" id="IPR036452">
    <property type="entry name" value="Ribo_hydro-like"/>
</dbReference>
<dbReference type="GO" id="GO:0005829">
    <property type="term" value="C:cytosol"/>
    <property type="evidence" value="ECO:0007669"/>
    <property type="project" value="TreeGrafter"/>
</dbReference>
<evidence type="ECO:0000256" key="1">
    <source>
        <dbReference type="ARBA" id="ARBA00022801"/>
    </source>
</evidence>
<accession>A0A5M9ZQH5</accession>
<evidence type="ECO:0000256" key="3">
    <source>
        <dbReference type="SAM" id="MobiDB-lite"/>
    </source>
</evidence>
<dbReference type="GO" id="GO:0008477">
    <property type="term" value="F:purine nucleosidase activity"/>
    <property type="evidence" value="ECO:0007669"/>
    <property type="project" value="TreeGrafter"/>
</dbReference>
<dbReference type="CDD" id="cd02650">
    <property type="entry name" value="nuc_hydro_CaPnhB"/>
    <property type="match status" value="1"/>
</dbReference>
<proteinExistence type="predicted"/>
<dbReference type="EMBL" id="RZUH01000001">
    <property type="protein sequence ID" value="KAA8829768.1"/>
    <property type="molecule type" value="Genomic_DNA"/>
</dbReference>
<organism evidence="5 6">
    <name type="scientific">Bifidobacterium myosotis</name>
    <dbReference type="NCBI Taxonomy" id="1630166"/>
    <lineage>
        <taxon>Bacteria</taxon>
        <taxon>Bacillati</taxon>
        <taxon>Actinomycetota</taxon>
        <taxon>Actinomycetes</taxon>
        <taxon>Bifidobacteriales</taxon>
        <taxon>Bifidobacteriaceae</taxon>
        <taxon>Bifidobacterium</taxon>
    </lineage>
</organism>
<name>A0A5M9ZQH5_9BIFI</name>
<dbReference type="PANTHER" id="PTHR12304">
    <property type="entry name" value="INOSINE-URIDINE PREFERRING NUCLEOSIDE HYDROLASE"/>
    <property type="match status" value="1"/>
</dbReference>
<reference evidence="5 6" key="1">
    <citation type="journal article" date="2019" name="Syst. Appl. Microbiol.">
        <title>Characterization of Bifidobacterium species in feaces of the Egyptian fruit bat: Description of B. vespertilionis sp. nov. and B. rousetti sp. nov.</title>
        <authorList>
            <person name="Modesto M."/>
            <person name="Satti M."/>
            <person name="Watanabe K."/>
            <person name="Puglisi E."/>
            <person name="Morelli L."/>
            <person name="Huang C.-H."/>
            <person name="Liou J.-S."/>
            <person name="Miyashita M."/>
            <person name="Tamura T."/>
            <person name="Saito S."/>
            <person name="Mori K."/>
            <person name="Huang L."/>
            <person name="Sciavilla P."/>
            <person name="Sandri C."/>
            <person name="Spiezio C."/>
            <person name="Vitali F."/>
            <person name="Cavalieri D."/>
            <person name="Perpetuini G."/>
            <person name="Tofalo R."/>
            <person name="Bonetti A."/>
            <person name="Arita M."/>
            <person name="Mattarelli P."/>
        </authorList>
    </citation>
    <scope>NUCLEOTIDE SEQUENCE [LARGE SCALE GENOMIC DNA]</scope>
    <source>
        <strain evidence="5 6">RST17</strain>
    </source>
</reference>
<dbReference type="Gene3D" id="3.90.245.10">
    <property type="entry name" value="Ribonucleoside hydrolase-like"/>
    <property type="match status" value="1"/>
</dbReference>
<dbReference type="SUPFAM" id="SSF53590">
    <property type="entry name" value="Nucleoside hydrolase"/>
    <property type="match status" value="1"/>
</dbReference>
<dbReference type="RefSeq" id="WP_150378645.1">
    <property type="nucleotide sequence ID" value="NZ_RZUH01000001.1"/>
</dbReference>
<dbReference type="PANTHER" id="PTHR12304:SF4">
    <property type="entry name" value="URIDINE NUCLEOSIDASE"/>
    <property type="match status" value="1"/>
</dbReference>
<dbReference type="InterPro" id="IPR001910">
    <property type="entry name" value="Inosine/uridine_hydrolase_dom"/>
</dbReference>
<dbReference type="Proteomes" id="UP000410049">
    <property type="component" value="Unassembled WGS sequence"/>
</dbReference>
<feature type="region of interest" description="Disordered" evidence="3">
    <location>
        <begin position="73"/>
        <end position="128"/>
    </location>
</feature>
<feature type="domain" description="Inosine/uridine-preferring nucleoside hydrolase" evidence="4">
    <location>
        <begin position="5"/>
        <end position="388"/>
    </location>
</feature>
<keyword evidence="2" id="KW-0326">Glycosidase</keyword>
<keyword evidence="1 5" id="KW-0378">Hydrolase</keyword>
<comment type="caution">
    <text evidence="5">The sequence shown here is derived from an EMBL/GenBank/DDBJ whole genome shotgun (WGS) entry which is preliminary data.</text>
</comment>
<protein>
    <submittedName>
        <fullName evidence="5">Nucleoside hydrolase</fullName>
    </submittedName>
</protein>
<sequence>MRRKLILDLDTGIDDALAIAYALGSADEVDLIGITATYGNVAVPLAARNALAVLHLFGRDDVPVYPGVDHPIAPSRLPSDVDGASADSDAGAANGTAGAAAGGVETAQTDAAGDGTSDGDAVTDEGVADAATDASWRAKAYADWRAGGRGGWPEGVSWAPSAGSVAVHHPNGLGGAVIPDSPRGPEPAGSAVRFIIDAMREYGPDLTVVPTGAMTTMATVFRDAPDVRDCGTNVTFMGGSLTLPGNVSPGAEANISQDPEAADYLLRCGARTTMIGLDVTHQTALTRAKAHEWAGLSTPAGDFLVAMTDYYIDFYLAHQPEIHGCGLHDPLAVAAALDPSLVTTFGFNLQVDVDGAFRGRTIGDRSRLQDPDKHTQVALGVDVHRFLDRFMTRVTNAAR</sequence>
<dbReference type="Pfam" id="PF01156">
    <property type="entry name" value="IU_nuc_hydro"/>
    <property type="match status" value="1"/>
</dbReference>
<evidence type="ECO:0000259" key="4">
    <source>
        <dbReference type="Pfam" id="PF01156"/>
    </source>
</evidence>
<dbReference type="GO" id="GO:0006152">
    <property type="term" value="P:purine nucleoside catabolic process"/>
    <property type="evidence" value="ECO:0007669"/>
    <property type="project" value="TreeGrafter"/>
</dbReference>
<evidence type="ECO:0000256" key="2">
    <source>
        <dbReference type="ARBA" id="ARBA00023295"/>
    </source>
</evidence>
<evidence type="ECO:0000313" key="6">
    <source>
        <dbReference type="Proteomes" id="UP000410049"/>
    </source>
</evidence>